<dbReference type="EMBL" id="SKCS01000096">
    <property type="protein sequence ID" value="TNN17098.1"/>
    <property type="molecule type" value="Genomic_DNA"/>
</dbReference>
<evidence type="ECO:0000313" key="2">
    <source>
        <dbReference type="Proteomes" id="UP000311919"/>
    </source>
</evidence>
<evidence type="ECO:0000313" key="1">
    <source>
        <dbReference type="EMBL" id="TNN17098.1"/>
    </source>
</evidence>
<feature type="non-terminal residue" evidence="1">
    <location>
        <position position="1"/>
    </location>
</feature>
<protein>
    <submittedName>
        <fullName evidence="1">Uncharacterized protein</fullName>
    </submittedName>
</protein>
<dbReference type="Proteomes" id="UP000311919">
    <property type="component" value="Unassembled WGS sequence"/>
</dbReference>
<accession>A0A4Z2DL39</accession>
<reference evidence="1 2" key="1">
    <citation type="submission" date="2019-03" db="EMBL/GenBank/DDBJ databases">
        <title>An improved genome assembly of the fluke Schistosoma japonicum.</title>
        <authorList>
            <person name="Hu W."/>
            <person name="Luo F."/>
            <person name="Yin M."/>
            <person name="Mo X."/>
            <person name="Sun C."/>
            <person name="Wu Q."/>
            <person name="Zhu B."/>
            <person name="Xiang M."/>
            <person name="Wang J."/>
            <person name="Wang Y."/>
            <person name="Zhang T."/>
            <person name="Xu B."/>
            <person name="Zheng H."/>
            <person name="Feng Z."/>
        </authorList>
    </citation>
    <scope>NUCLEOTIDE SEQUENCE [LARGE SCALE GENOMIC DNA]</scope>
    <source>
        <strain evidence="1">HuSjv2</strain>
        <tissue evidence="1">Worms</tissue>
    </source>
</reference>
<dbReference type="AlphaFoldDB" id="A0A4Z2DL39"/>
<sequence length="61" mass="7019">FVRFPGNSILDYPVAQSVTIITEPYEPRLISRKPVMSRLVGYCDVELLKLVAYHLDSIFTF</sequence>
<comment type="caution">
    <text evidence="1">The sequence shown here is derived from an EMBL/GenBank/DDBJ whole genome shotgun (WGS) entry which is preliminary data.</text>
</comment>
<gene>
    <name evidence="1" type="ORF">EWB00_011358</name>
</gene>
<keyword evidence="2" id="KW-1185">Reference proteome</keyword>
<proteinExistence type="predicted"/>
<organism evidence="1 2">
    <name type="scientific">Schistosoma japonicum</name>
    <name type="common">Blood fluke</name>
    <dbReference type="NCBI Taxonomy" id="6182"/>
    <lineage>
        <taxon>Eukaryota</taxon>
        <taxon>Metazoa</taxon>
        <taxon>Spiralia</taxon>
        <taxon>Lophotrochozoa</taxon>
        <taxon>Platyhelminthes</taxon>
        <taxon>Trematoda</taxon>
        <taxon>Digenea</taxon>
        <taxon>Strigeidida</taxon>
        <taxon>Schistosomatoidea</taxon>
        <taxon>Schistosomatidae</taxon>
        <taxon>Schistosoma</taxon>
    </lineage>
</organism>
<feature type="non-terminal residue" evidence="1">
    <location>
        <position position="61"/>
    </location>
</feature>
<name>A0A4Z2DL39_SCHJA</name>